<evidence type="ECO:0000259" key="2">
    <source>
        <dbReference type="Pfam" id="PF13649"/>
    </source>
</evidence>
<keyword evidence="4" id="KW-1185">Reference proteome</keyword>
<dbReference type="GO" id="GO:0032259">
    <property type="term" value="P:methylation"/>
    <property type="evidence" value="ECO:0007669"/>
    <property type="project" value="UniProtKB-KW"/>
</dbReference>
<dbReference type="SUPFAM" id="SSF53335">
    <property type="entry name" value="S-adenosyl-L-methionine-dependent methyltransferases"/>
    <property type="match status" value="1"/>
</dbReference>
<protein>
    <submittedName>
        <fullName evidence="3">Class I SAM-dependent methyltransferase</fullName>
        <ecNumber evidence="3">2.1.-.-</ecNumber>
    </submittedName>
</protein>
<keyword evidence="3" id="KW-0489">Methyltransferase</keyword>
<dbReference type="PANTHER" id="PTHR43591">
    <property type="entry name" value="METHYLTRANSFERASE"/>
    <property type="match status" value="1"/>
</dbReference>
<dbReference type="InterPro" id="IPR041698">
    <property type="entry name" value="Methyltransf_25"/>
</dbReference>
<gene>
    <name evidence="3" type="ORF">SK069_11980</name>
</gene>
<proteinExistence type="predicted"/>
<evidence type="ECO:0000313" key="3">
    <source>
        <dbReference type="EMBL" id="MDX8152319.1"/>
    </source>
</evidence>
<accession>A0ABU4VKE5</accession>
<dbReference type="Gene3D" id="3.40.50.150">
    <property type="entry name" value="Vaccinia Virus protein VP39"/>
    <property type="match status" value="1"/>
</dbReference>
<dbReference type="Proteomes" id="UP001277761">
    <property type="component" value="Unassembled WGS sequence"/>
</dbReference>
<dbReference type="InterPro" id="IPR029063">
    <property type="entry name" value="SAM-dependent_MTases_sf"/>
</dbReference>
<feature type="domain" description="Methyltransferase" evidence="2">
    <location>
        <begin position="112"/>
        <end position="205"/>
    </location>
</feature>
<feature type="region of interest" description="Disordered" evidence="1">
    <location>
        <begin position="37"/>
        <end position="58"/>
    </location>
</feature>
<organism evidence="3 4">
    <name type="scientific">Patulibacter brassicae</name>
    <dbReference type="NCBI Taxonomy" id="1705717"/>
    <lineage>
        <taxon>Bacteria</taxon>
        <taxon>Bacillati</taxon>
        <taxon>Actinomycetota</taxon>
        <taxon>Thermoleophilia</taxon>
        <taxon>Solirubrobacterales</taxon>
        <taxon>Patulibacteraceae</taxon>
        <taxon>Patulibacter</taxon>
    </lineage>
</organism>
<dbReference type="EMBL" id="JAXAVX010000005">
    <property type="protein sequence ID" value="MDX8152319.1"/>
    <property type="molecule type" value="Genomic_DNA"/>
</dbReference>
<dbReference type="Pfam" id="PF13649">
    <property type="entry name" value="Methyltransf_25"/>
    <property type="match status" value="1"/>
</dbReference>
<comment type="caution">
    <text evidence="3">The sequence shown here is derived from an EMBL/GenBank/DDBJ whole genome shotgun (WGS) entry which is preliminary data.</text>
</comment>
<dbReference type="GO" id="GO:0008168">
    <property type="term" value="F:methyltransferase activity"/>
    <property type="evidence" value="ECO:0007669"/>
    <property type="project" value="UniProtKB-KW"/>
</dbReference>
<keyword evidence="3" id="KW-0808">Transferase</keyword>
<evidence type="ECO:0000313" key="4">
    <source>
        <dbReference type="Proteomes" id="UP001277761"/>
    </source>
</evidence>
<name>A0ABU4VKE5_9ACTN</name>
<reference evidence="3 4" key="1">
    <citation type="submission" date="2023-11" db="EMBL/GenBank/DDBJ databases">
        <authorList>
            <person name="Xu M."/>
            <person name="Jiang T."/>
        </authorList>
    </citation>
    <scope>NUCLEOTIDE SEQUENCE [LARGE SCALE GENOMIC DNA]</scope>
    <source>
        <strain evidence="3 4">SD</strain>
    </source>
</reference>
<sequence>MPSASPQSDAVAPPPLDRLAPLLAPGVVAVDRDGLVDTTGAARDPAPGPSGPSPARSLAQRAMRWRLLPLIYERAWRPLAFTAAAGGRTTAAEQRQIDRLLGLDGDGPPRRVLDVACGPGNTTRRLLPRLGDDALVVGLDAAPAMLRTAVTETTDPRAAYVLGDAGALPFVDGAFDAVTCLGALYLVEDAERVLEELARVLAPGGRLVVLTSCVRGPGPLPAIERLAAAPSGLRVFGRDEVTTRLAALGLTDVEQQVSGVLQLVGARRR</sequence>
<dbReference type="EC" id="2.1.-.-" evidence="3"/>
<dbReference type="CDD" id="cd02440">
    <property type="entry name" value="AdoMet_MTases"/>
    <property type="match status" value="1"/>
</dbReference>
<dbReference type="PANTHER" id="PTHR43591:SF99">
    <property type="entry name" value="OS06G0646000 PROTEIN"/>
    <property type="match status" value="1"/>
</dbReference>
<evidence type="ECO:0000256" key="1">
    <source>
        <dbReference type="SAM" id="MobiDB-lite"/>
    </source>
</evidence>
<dbReference type="RefSeq" id="WP_319954473.1">
    <property type="nucleotide sequence ID" value="NZ_JAXAVX010000005.1"/>
</dbReference>